<evidence type="ECO:0000313" key="3">
    <source>
        <dbReference type="Proteomes" id="UP000298337"/>
    </source>
</evidence>
<proteinExistence type="predicted"/>
<keyword evidence="1" id="KW-0812">Transmembrane</keyword>
<sequence length="255" mass="28855">MHSSDYTRYCLTRSNNSIMKYSIAEQLIRKAFFLSVWCLEQCHDMPHYQRKVAALAQLPAGTVGKELAECLLARELTLVPGFESHDLKHVVLAYELEPVGEIRLQAFMLGNGNWTLPSILIFLFGLVLLPQHWRLFKQDFRAGQRCQPIAALTIEECQHQPLEELRRHLFSRYCELKPANKPNVHMRLSLLGSYCLMIVGVAAMLFCFPFLWSASLPDLVGAGFPFIAGAILVVGGLLNLTIQANLTAKEVRIRE</sequence>
<keyword evidence="1" id="KW-0472">Membrane</keyword>
<feature type="transmembrane region" description="Helical" evidence="1">
    <location>
        <begin position="224"/>
        <end position="242"/>
    </location>
</feature>
<dbReference type="AlphaFoldDB" id="A0A4Z0P1S2"/>
<dbReference type="OrthoDB" id="876994at2"/>
<feature type="transmembrane region" description="Helical" evidence="1">
    <location>
        <begin position="191"/>
        <end position="212"/>
    </location>
</feature>
<accession>A0A4Z0P1S2</accession>
<feature type="transmembrane region" description="Helical" evidence="1">
    <location>
        <begin position="114"/>
        <end position="133"/>
    </location>
</feature>
<comment type="caution">
    <text evidence="2">The sequence shown here is derived from an EMBL/GenBank/DDBJ whole genome shotgun (WGS) entry which is preliminary data.</text>
</comment>
<name>A0A4Z0P1S2_9BACT</name>
<protein>
    <submittedName>
        <fullName evidence="2">Uncharacterized protein</fullName>
    </submittedName>
</protein>
<dbReference type="EMBL" id="SRLA01000004">
    <property type="protein sequence ID" value="TGE05382.1"/>
    <property type="molecule type" value="Genomic_DNA"/>
</dbReference>
<evidence type="ECO:0000256" key="1">
    <source>
        <dbReference type="SAM" id="Phobius"/>
    </source>
</evidence>
<organism evidence="2 3">
    <name type="scientific">Hymenobacter fodinae</name>
    <dbReference type="NCBI Taxonomy" id="2510796"/>
    <lineage>
        <taxon>Bacteria</taxon>
        <taxon>Pseudomonadati</taxon>
        <taxon>Bacteroidota</taxon>
        <taxon>Cytophagia</taxon>
        <taxon>Cytophagales</taxon>
        <taxon>Hymenobacteraceae</taxon>
        <taxon>Hymenobacter</taxon>
    </lineage>
</organism>
<dbReference type="Proteomes" id="UP000298337">
    <property type="component" value="Unassembled WGS sequence"/>
</dbReference>
<gene>
    <name evidence="2" type="ORF">EU556_18920</name>
</gene>
<evidence type="ECO:0000313" key="2">
    <source>
        <dbReference type="EMBL" id="TGE05382.1"/>
    </source>
</evidence>
<reference evidence="2 3" key="1">
    <citation type="submission" date="2019-04" db="EMBL/GenBank/DDBJ databases">
        <authorList>
            <person name="Feng G."/>
            <person name="Zhang J."/>
            <person name="Zhu H."/>
        </authorList>
    </citation>
    <scope>NUCLEOTIDE SEQUENCE [LARGE SCALE GENOMIC DNA]</scope>
    <source>
        <strain evidence="2 3">92R-1</strain>
    </source>
</reference>
<keyword evidence="1" id="KW-1133">Transmembrane helix</keyword>
<keyword evidence="3" id="KW-1185">Reference proteome</keyword>